<evidence type="ECO:0000313" key="2">
    <source>
        <dbReference type="Proteomes" id="UP000032049"/>
    </source>
</evidence>
<protein>
    <submittedName>
        <fullName evidence="1">Uncharacterized protein</fullName>
    </submittedName>
</protein>
<name>A0A0D0GLU2_9SPHI</name>
<dbReference type="EMBL" id="JXRA01000044">
    <property type="protein sequence ID" value="KIO77165.1"/>
    <property type="molecule type" value="Genomic_DNA"/>
</dbReference>
<organism evidence="1 2">
    <name type="scientific">Pedobacter lusitanus</name>
    <dbReference type="NCBI Taxonomy" id="1503925"/>
    <lineage>
        <taxon>Bacteria</taxon>
        <taxon>Pseudomonadati</taxon>
        <taxon>Bacteroidota</taxon>
        <taxon>Sphingobacteriia</taxon>
        <taxon>Sphingobacteriales</taxon>
        <taxon>Sphingobacteriaceae</taxon>
        <taxon>Pedobacter</taxon>
    </lineage>
</organism>
<reference evidence="1 2" key="1">
    <citation type="submission" date="2015-01" db="EMBL/GenBank/DDBJ databases">
        <title>Draft genome sequence of Pedobacter sp. NL19 isolated from sludge of an effluent treatment pond in an abandoned uranium mine.</title>
        <authorList>
            <person name="Santos T."/>
            <person name="Caetano T."/>
            <person name="Covas C."/>
            <person name="Cruz A."/>
            <person name="Mendo S."/>
        </authorList>
    </citation>
    <scope>NUCLEOTIDE SEQUENCE [LARGE SCALE GENOMIC DNA]</scope>
    <source>
        <strain evidence="1 2">NL19</strain>
    </source>
</reference>
<dbReference type="AlphaFoldDB" id="A0A0D0GLU2"/>
<dbReference type="RefSeq" id="WP_041881809.1">
    <property type="nucleotide sequence ID" value="NZ_CP157278.1"/>
</dbReference>
<keyword evidence="2" id="KW-1185">Reference proteome</keyword>
<gene>
    <name evidence="1" type="ORF">TH53_11060</name>
</gene>
<sequence length="71" mass="8142">MLKSDFIDFITRRPISPINITIITSPMLSTKWERGNIAPVNLTKNDNKSRATSIMAVIKIAFDRFPMFSIR</sequence>
<proteinExistence type="predicted"/>
<accession>A0A0D0GLU2</accession>
<comment type="caution">
    <text evidence="1">The sequence shown here is derived from an EMBL/GenBank/DDBJ whole genome shotgun (WGS) entry which is preliminary data.</text>
</comment>
<dbReference type="Proteomes" id="UP000032049">
    <property type="component" value="Unassembled WGS sequence"/>
</dbReference>
<evidence type="ECO:0000313" key="1">
    <source>
        <dbReference type="EMBL" id="KIO77165.1"/>
    </source>
</evidence>
<dbReference type="STRING" id="1503925.TH53_11060"/>